<dbReference type="InterPro" id="IPR013762">
    <property type="entry name" value="Integrase-like_cat_sf"/>
</dbReference>
<dbReference type="SUPFAM" id="SSF56349">
    <property type="entry name" value="DNA breaking-rejoining enzymes"/>
    <property type="match status" value="1"/>
</dbReference>
<evidence type="ECO:0000256" key="2">
    <source>
        <dbReference type="ARBA" id="ARBA00023125"/>
    </source>
</evidence>
<evidence type="ECO:0000256" key="1">
    <source>
        <dbReference type="ARBA" id="ARBA00008857"/>
    </source>
</evidence>
<dbReference type="GO" id="GO:0015074">
    <property type="term" value="P:DNA integration"/>
    <property type="evidence" value="ECO:0007669"/>
    <property type="project" value="InterPro"/>
</dbReference>
<sequence>MSAVVDMPGAAHLVLADGVVHLDPEPAVLEAMLEGWALQQRTRFLNWESTIRPRIALVRRLTRFTNEYPWQWDPAEVEAFFDHLRTRRPGRPLAVSTARNYQNDLRLFFDYITDTRYGWPSMCNERFGRAPVQLLHEWNTITHTSEYEGAAERRPLAYDEVQTLFDAADGRVGEIRARRRKGSLAALRDAIVLKTVYAFGLRRQEACGLDLCDLRRNPRVADYGRFGAIFVRYGKASKGGPPKRRSVLTVPEMDWIVGVLDQYVSEVRPAFMPGKHPAFWITERRDRMSLRRLNEAFETARQAADLPPELDLHSLRHSYVTHLIEFGYPEKFVQDQVGHAYASTTAIYSHVSDEYRNRLLRRSLQARHGDLWGQET</sequence>
<dbReference type="Pfam" id="PF00589">
    <property type="entry name" value="Phage_integrase"/>
    <property type="match status" value="1"/>
</dbReference>
<evidence type="ECO:0000313" key="6">
    <source>
        <dbReference type="Proteomes" id="UP000326179"/>
    </source>
</evidence>
<evidence type="ECO:0000259" key="4">
    <source>
        <dbReference type="PROSITE" id="PS51898"/>
    </source>
</evidence>
<dbReference type="Gene3D" id="1.10.443.10">
    <property type="entry name" value="Intergrase catalytic core"/>
    <property type="match status" value="1"/>
</dbReference>
<protein>
    <submittedName>
        <fullName evidence="5">Tyrosine-type recombinase/integrase</fullName>
    </submittedName>
</protein>
<proteinExistence type="inferred from homology"/>
<dbReference type="InterPro" id="IPR050090">
    <property type="entry name" value="Tyrosine_recombinase_XerCD"/>
</dbReference>
<dbReference type="InterPro" id="IPR011010">
    <property type="entry name" value="DNA_brk_join_enz"/>
</dbReference>
<dbReference type="PROSITE" id="PS51898">
    <property type="entry name" value="TYR_RECOMBINASE"/>
    <property type="match status" value="1"/>
</dbReference>
<gene>
    <name evidence="5" type="ORF">GFH48_06430</name>
</gene>
<dbReference type="InterPro" id="IPR004107">
    <property type="entry name" value="Integrase_SAM-like_N"/>
</dbReference>
<evidence type="ECO:0000256" key="3">
    <source>
        <dbReference type="ARBA" id="ARBA00023172"/>
    </source>
</evidence>
<keyword evidence="3" id="KW-0233">DNA recombination</keyword>
<dbReference type="KEGG" id="sfy:GFH48_06430"/>
<keyword evidence="6" id="KW-1185">Reference proteome</keyword>
<dbReference type="PANTHER" id="PTHR30349:SF41">
    <property type="entry name" value="INTEGRASE_RECOMBINASE PROTEIN MJ0367-RELATED"/>
    <property type="match status" value="1"/>
</dbReference>
<reference evidence="5 6" key="1">
    <citation type="submission" date="2019-10" db="EMBL/GenBank/DDBJ databases">
        <title>A novel species.</title>
        <authorList>
            <person name="Gao J."/>
        </authorList>
    </citation>
    <scope>NUCLEOTIDE SEQUENCE [LARGE SCALE GENOMIC DNA]</scope>
    <source>
        <strain evidence="5 6">QMT-28</strain>
    </source>
</reference>
<dbReference type="GO" id="GO:0003677">
    <property type="term" value="F:DNA binding"/>
    <property type="evidence" value="ECO:0007669"/>
    <property type="project" value="UniProtKB-KW"/>
</dbReference>
<dbReference type="EMBL" id="CP045643">
    <property type="protein sequence ID" value="QFZ72946.1"/>
    <property type="molecule type" value="Genomic_DNA"/>
</dbReference>
<comment type="similarity">
    <text evidence="1">Belongs to the 'phage' integrase family.</text>
</comment>
<dbReference type="GO" id="GO:0006310">
    <property type="term" value="P:DNA recombination"/>
    <property type="evidence" value="ECO:0007669"/>
    <property type="project" value="UniProtKB-KW"/>
</dbReference>
<name>A0A5Q0L8A0_9ACTN</name>
<dbReference type="PANTHER" id="PTHR30349">
    <property type="entry name" value="PHAGE INTEGRASE-RELATED"/>
    <property type="match status" value="1"/>
</dbReference>
<dbReference type="AlphaFoldDB" id="A0A5Q0L8A0"/>
<keyword evidence="2" id="KW-0238">DNA-binding</keyword>
<feature type="domain" description="Tyr recombinase" evidence="4">
    <location>
        <begin position="151"/>
        <end position="361"/>
    </location>
</feature>
<dbReference type="Proteomes" id="UP000326179">
    <property type="component" value="Chromosome"/>
</dbReference>
<accession>A0A5Q0L8A0</accession>
<dbReference type="Pfam" id="PF13495">
    <property type="entry name" value="Phage_int_SAM_4"/>
    <property type="match status" value="1"/>
</dbReference>
<evidence type="ECO:0000313" key="5">
    <source>
        <dbReference type="EMBL" id="QFZ72946.1"/>
    </source>
</evidence>
<organism evidence="5 6">
    <name type="scientific">Streptomyces fagopyri</name>
    <dbReference type="NCBI Taxonomy" id="2662397"/>
    <lineage>
        <taxon>Bacteria</taxon>
        <taxon>Bacillati</taxon>
        <taxon>Actinomycetota</taxon>
        <taxon>Actinomycetes</taxon>
        <taxon>Kitasatosporales</taxon>
        <taxon>Streptomycetaceae</taxon>
        <taxon>Streptomyces</taxon>
    </lineage>
</organism>
<dbReference type="InterPro" id="IPR002104">
    <property type="entry name" value="Integrase_catalytic"/>
</dbReference>